<feature type="transmembrane region" description="Helical" evidence="6">
    <location>
        <begin position="53"/>
        <end position="72"/>
    </location>
</feature>
<evidence type="ECO:0000313" key="7">
    <source>
        <dbReference type="EMBL" id="KAF2723768.1"/>
    </source>
</evidence>
<dbReference type="PANTHER" id="PTHR13353:SF5">
    <property type="entry name" value="TRANSMEMBRANE PROTEIN 19"/>
    <property type="match status" value="1"/>
</dbReference>
<feature type="transmembrane region" description="Helical" evidence="6">
    <location>
        <begin position="192"/>
        <end position="211"/>
    </location>
</feature>
<feature type="transmembrane region" description="Helical" evidence="6">
    <location>
        <begin position="30"/>
        <end position="47"/>
    </location>
</feature>
<feature type="transmembrane region" description="Helical" evidence="6">
    <location>
        <begin position="223"/>
        <end position="246"/>
    </location>
</feature>
<evidence type="ECO:0000256" key="3">
    <source>
        <dbReference type="ARBA" id="ARBA00022692"/>
    </source>
</evidence>
<evidence type="ECO:0000256" key="2">
    <source>
        <dbReference type="ARBA" id="ARBA00009012"/>
    </source>
</evidence>
<dbReference type="Proteomes" id="UP000799441">
    <property type="component" value="Unassembled WGS sequence"/>
</dbReference>
<proteinExistence type="inferred from homology"/>
<comment type="subcellular location">
    <subcellularLocation>
        <location evidence="1">Membrane</location>
        <topology evidence="1">Multi-pass membrane protein</topology>
    </subcellularLocation>
</comment>
<sequence length="311" mass="32263">MAVKAFASTHIPQITATAGLVTFALAKHKLTPGGIVAAILTAFVHMLHPWPVFFWLLVTFFLGGVVVTKVGHARKAHLTQSSTGSTGGEGARNWVQVLANSLGASVLILIHAWLLRNSTPFISSIVPGTSAGPYLPALEKTLPVGIMAYYAAAAADTFSSELGILSTATPFMVTAPWKKVPRGTNGGVTTDGLSAGALGGWLIAMVATYGVSALPPHRELSFWLPGFVTIAGLFGSILDSVLGALLQETVTDQGTGKVVEGVSGKRVAILEGGTRIKVGNNLLSNNGVNFAMAIGTSLFAMLAFHLGGFQI</sequence>
<evidence type="ECO:0000256" key="6">
    <source>
        <dbReference type="SAM" id="Phobius"/>
    </source>
</evidence>
<organism evidence="7 8">
    <name type="scientific">Polychaeton citri CBS 116435</name>
    <dbReference type="NCBI Taxonomy" id="1314669"/>
    <lineage>
        <taxon>Eukaryota</taxon>
        <taxon>Fungi</taxon>
        <taxon>Dikarya</taxon>
        <taxon>Ascomycota</taxon>
        <taxon>Pezizomycotina</taxon>
        <taxon>Dothideomycetes</taxon>
        <taxon>Dothideomycetidae</taxon>
        <taxon>Capnodiales</taxon>
        <taxon>Capnodiaceae</taxon>
        <taxon>Polychaeton</taxon>
    </lineage>
</organism>
<feature type="transmembrane region" description="Helical" evidence="6">
    <location>
        <begin position="290"/>
        <end position="309"/>
    </location>
</feature>
<gene>
    <name evidence="7" type="ORF">K431DRAFT_282461</name>
</gene>
<dbReference type="PANTHER" id="PTHR13353">
    <property type="entry name" value="TRANSMEMBRANE PROTEIN 19"/>
    <property type="match status" value="1"/>
</dbReference>
<protein>
    <recommendedName>
        <fullName evidence="9">DUF92-domain-containing protein</fullName>
    </recommendedName>
</protein>
<reference evidence="7" key="1">
    <citation type="journal article" date="2020" name="Stud. Mycol.">
        <title>101 Dothideomycetes genomes: a test case for predicting lifestyles and emergence of pathogens.</title>
        <authorList>
            <person name="Haridas S."/>
            <person name="Albert R."/>
            <person name="Binder M."/>
            <person name="Bloem J."/>
            <person name="Labutti K."/>
            <person name="Salamov A."/>
            <person name="Andreopoulos B."/>
            <person name="Baker S."/>
            <person name="Barry K."/>
            <person name="Bills G."/>
            <person name="Bluhm B."/>
            <person name="Cannon C."/>
            <person name="Castanera R."/>
            <person name="Culley D."/>
            <person name="Daum C."/>
            <person name="Ezra D."/>
            <person name="Gonzalez J."/>
            <person name="Henrissat B."/>
            <person name="Kuo A."/>
            <person name="Liang C."/>
            <person name="Lipzen A."/>
            <person name="Lutzoni F."/>
            <person name="Magnuson J."/>
            <person name="Mondo S."/>
            <person name="Nolan M."/>
            <person name="Ohm R."/>
            <person name="Pangilinan J."/>
            <person name="Park H.-J."/>
            <person name="Ramirez L."/>
            <person name="Alfaro M."/>
            <person name="Sun H."/>
            <person name="Tritt A."/>
            <person name="Yoshinaga Y."/>
            <person name="Zwiers L.-H."/>
            <person name="Turgeon B."/>
            <person name="Goodwin S."/>
            <person name="Spatafora J."/>
            <person name="Crous P."/>
            <person name="Grigoriev I."/>
        </authorList>
    </citation>
    <scope>NUCLEOTIDE SEQUENCE</scope>
    <source>
        <strain evidence="7">CBS 116435</strain>
    </source>
</reference>
<dbReference type="Pfam" id="PF01940">
    <property type="entry name" value="DUF92"/>
    <property type="match status" value="1"/>
</dbReference>
<keyword evidence="3 6" id="KW-0812">Transmembrane</keyword>
<dbReference type="GO" id="GO:0016020">
    <property type="term" value="C:membrane"/>
    <property type="evidence" value="ECO:0007669"/>
    <property type="project" value="UniProtKB-SubCell"/>
</dbReference>
<dbReference type="InterPro" id="IPR002794">
    <property type="entry name" value="DUF92_TMEM19"/>
</dbReference>
<keyword evidence="4 6" id="KW-1133">Transmembrane helix</keyword>
<keyword evidence="8" id="KW-1185">Reference proteome</keyword>
<evidence type="ECO:0000256" key="4">
    <source>
        <dbReference type="ARBA" id="ARBA00022989"/>
    </source>
</evidence>
<dbReference type="EMBL" id="MU003774">
    <property type="protein sequence ID" value="KAF2723768.1"/>
    <property type="molecule type" value="Genomic_DNA"/>
</dbReference>
<comment type="caution">
    <text evidence="7">The sequence shown here is derived from an EMBL/GenBank/DDBJ whole genome shotgun (WGS) entry which is preliminary data.</text>
</comment>
<evidence type="ECO:0008006" key="9">
    <source>
        <dbReference type="Google" id="ProtNLM"/>
    </source>
</evidence>
<dbReference type="AlphaFoldDB" id="A0A9P4QAS8"/>
<dbReference type="OrthoDB" id="15001at2759"/>
<comment type="similarity">
    <text evidence="2">Belongs to the TMEM19 family.</text>
</comment>
<feature type="transmembrane region" description="Helical" evidence="6">
    <location>
        <begin position="93"/>
        <end position="114"/>
    </location>
</feature>
<evidence type="ECO:0000256" key="1">
    <source>
        <dbReference type="ARBA" id="ARBA00004141"/>
    </source>
</evidence>
<accession>A0A9P4QAS8</accession>
<name>A0A9P4QAS8_9PEZI</name>
<evidence type="ECO:0000313" key="8">
    <source>
        <dbReference type="Proteomes" id="UP000799441"/>
    </source>
</evidence>
<evidence type="ECO:0000256" key="5">
    <source>
        <dbReference type="ARBA" id="ARBA00023136"/>
    </source>
</evidence>
<keyword evidence="5 6" id="KW-0472">Membrane</keyword>